<keyword evidence="12" id="KW-1185">Reference proteome</keyword>
<accession>A0A8J4FYC3</accession>
<keyword evidence="2" id="KW-0808">Transferase</keyword>
<feature type="binding site" evidence="6">
    <location>
        <position position="1019"/>
    </location>
    <ligand>
        <name>ATP</name>
        <dbReference type="ChEBI" id="CHEBI:30616"/>
    </ligand>
</feature>
<dbReference type="Gene3D" id="3.30.200.20">
    <property type="entry name" value="Phosphorylase Kinase, domain 1"/>
    <property type="match status" value="1"/>
</dbReference>
<dbReference type="InterPro" id="IPR051681">
    <property type="entry name" value="Ser/Thr_Kinases-Pseudokinases"/>
</dbReference>
<dbReference type="InterPro" id="IPR017441">
    <property type="entry name" value="Protein_kinase_ATP_BS"/>
</dbReference>
<comment type="caution">
    <text evidence="10">The sequence shown here is derived from an EMBL/GenBank/DDBJ whole genome shotgun (WGS) entry which is preliminary data.</text>
</comment>
<evidence type="ECO:0000256" key="1">
    <source>
        <dbReference type="ARBA" id="ARBA00022527"/>
    </source>
</evidence>
<evidence type="ECO:0000256" key="6">
    <source>
        <dbReference type="PROSITE-ProRule" id="PRU10141"/>
    </source>
</evidence>
<dbReference type="InterPro" id="IPR008271">
    <property type="entry name" value="Ser/Thr_kinase_AS"/>
</dbReference>
<feature type="domain" description="Protein kinase" evidence="8">
    <location>
        <begin position="992"/>
        <end position="1368"/>
    </location>
</feature>
<dbReference type="PANTHER" id="PTHR44329">
    <property type="entry name" value="SERINE/THREONINE-PROTEIN KINASE TNNI3K-RELATED"/>
    <property type="match status" value="1"/>
</dbReference>
<keyword evidence="5 6" id="KW-0067">ATP-binding</keyword>
<dbReference type="EMBL" id="BNCP01000022">
    <property type="protein sequence ID" value="GIL81970.1"/>
    <property type="molecule type" value="Genomic_DNA"/>
</dbReference>
<feature type="compositionally biased region" description="Polar residues" evidence="7">
    <location>
        <begin position="152"/>
        <end position="161"/>
    </location>
</feature>
<keyword evidence="1" id="KW-0723">Serine/threonine-protein kinase</keyword>
<evidence type="ECO:0000256" key="5">
    <source>
        <dbReference type="ARBA" id="ARBA00022840"/>
    </source>
</evidence>
<dbReference type="EMBL" id="BNCQ01000002">
    <property type="protein sequence ID" value="GIL95526.1"/>
    <property type="molecule type" value="Genomic_DNA"/>
</dbReference>
<keyword evidence="4" id="KW-0418">Kinase</keyword>
<dbReference type="GO" id="GO:0005524">
    <property type="term" value="F:ATP binding"/>
    <property type="evidence" value="ECO:0007669"/>
    <property type="project" value="UniProtKB-UniRule"/>
</dbReference>
<sequence>MVLLQFFGRLCASGADDAETYNKQTRREAPPEGALWTIEHASGSQDLAVSTLHRLLSGLTGTFIQRIEGLLDALRTPDVTGATYVAFFAVAEGDHAEEEAPLVLLQSVCYLGEDSADHSASHLPDQQQASLFKRMLQEKAPIHAILDRLPDTPTNATTSATARPPELPPSGSATVAAAPNPRKPRRMHVAAVPLLHGSKLTGALWLEKNAAGIRGGDSNGAQAEPLLSDPRTLRSLGFACSMCMLGPEASNAAWLAAVVSRLGASDSMSALTGNLCAAVAAHVRRRFVLDAVVTAALVPPGPEVPLALLLQPSAPAATAATNGNSCMAGHSSHNLPNSSVHTGAGTDAARSGEERPVGSGGAKAFCRSPAAGAARSNSANVALFAQLQLGAAPLMGQSPQEPNGFIAAAPKRRLRPMGTVPTNSVLRDPAALIQARFSLDLSPRSPSLGPTMSSRSIIVPLQHPQPQAHLTESSPFAAVAGTPTLHAKAFPLHRTLLLAHLQQQHQQHQGQQKQQQQPMVNPGGLASAPAATAMSAGLGENATTVTMQAISWPSATAVIEDTQLHVQNVHKPSSDVCMLMGLTRKTANGMLGGSGLGGAGHSGHSQPWASVTGMVGGGPSLAAGVTAGVTAGGTLAAGGVPQSLVLLAMSLGEGGAALGLYLCFPKRLPAPLLEAVRTSCQELIDKGLAPITRIRLKDTVIGPEYETLCNANPGSYAVIRSASFCGIQAPPAFSGAYMSTVMGSDLAVAAAGGEAAAAAGATPPELLSGELSTADMEVLLALQAQQAQVGERQHGATVQDLSTRRASAGAIRRSTQERALTTASFIRRSITAAGATSPAARLAHNPSSPLSPRTTYGNLEKRTLTGSSFGPLGPATGGNGGVAGAAVVTGGGECVEPLNLSQLLQSNPNDLLAVSYQAAPHTGSSRSFAGLENLGGMGGGFAASIITVSGVDNAATARQQLDLLVSSIHATISTDPAAGGVSSSPLDDLDALELGEVLGQGGGGTVFKGKLGTLDVAVKLMELPKVDPTGDAAAAAQRKGAAAVAGGGAGIGPDGDPAVAATADKLCLNARREMLRNATELAVQSRVSHPNIVQIYATYNDVVMVSKRGSPGCPGSTYRLYPAVMNSAGPKESGNSSNSSKERRNVPCIAAAFELCDCGSLGSALTARTFPKTIYKERERDADGAIALRHQMVVDMKGVYMTLLDVALALRHLHSMHLVHRDVKPANLLLKSNPRDTRGFTVKLADFGFVLHLGETAEDGTRYAIADQACGTVTHMAPEALLAKAKIDASIDIFAFGILMWEMFSAGVRPYPRLQPDKIPRAVYRGARPSFSDEVPSAYRNLALACWSTDPHRRPRASDVVVLLNGLLQELE</sequence>
<evidence type="ECO:0000313" key="12">
    <source>
        <dbReference type="Proteomes" id="UP000747110"/>
    </source>
</evidence>
<protein>
    <recommendedName>
        <fullName evidence="8">Protein kinase domain-containing protein</fullName>
    </recommendedName>
</protein>
<dbReference type="Proteomes" id="UP000747110">
    <property type="component" value="Unassembled WGS sequence"/>
</dbReference>
<gene>
    <name evidence="9" type="ORF">Vretifemale_10900</name>
    <name evidence="10" type="ORF">Vretimale_1525</name>
</gene>
<organism evidence="10 11">
    <name type="scientific">Volvox reticuliferus</name>
    <dbReference type="NCBI Taxonomy" id="1737510"/>
    <lineage>
        <taxon>Eukaryota</taxon>
        <taxon>Viridiplantae</taxon>
        <taxon>Chlorophyta</taxon>
        <taxon>core chlorophytes</taxon>
        <taxon>Chlorophyceae</taxon>
        <taxon>CS clade</taxon>
        <taxon>Chlamydomonadales</taxon>
        <taxon>Volvocaceae</taxon>
        <taxon>Volvox</taxon>
    </lineage>
</organism>
<evidence type="ECO:0000256" key="4">
    <source>
        <dbReference type="ARBA" id="ARBA00022777"/>
    </source>
</evidence>
<dbReference type="Gene3D" id="1.10.510.10">
    <property type="entry name" value="Transferase(Phosphotransferase) domain 1"/>
    <property type="match status" value="1"/>
</dbReference>
<proteinExistence type="predicted"/>
<dbReference type="PROSITE" id="PS00107">
    <property type="entry name" value="PROTEIN_KINASE_ATP"/>
    <property type="match status" value="1"/>
</dbReference>
<feature type="compositionally biased region" description="Polar residues" evidence="7">
    <location>
        <begin position="325"/>
        <end position="341"/>
    </location>
</feature>
<evidence type="ECO:0000313" key="9">
    <source>
        <dbReference type="EMBL" id="GIL81970.1"/>
    </source>
</evidence>
<dbReference type="SUPFAM" id="SSF56112">
    <property type="entry name" value="Protein kinase-like (PK-like)"/>
    <property type="match status" value="1"/>
</dbReference>
<keyword evidence="3 6" id="KW-0547">Nucleotide-binding</keyword>
<evidence type="ECO:0000259" key="8">
    <source>
        <dbReference type="PROSITE" id="PS50011"/>
    </source>
</evidence>
<dbReference type="Proteomes" id="UP000722791">
    <property type="component" value="Unassembled WGS sequence"/>
</dbReference>
<evidence type="ECO:0000313" key="11">
    <source>
        <dbReference type="Proteomes" id="UP000722791"/>
    </source>
</evidence>
<dbReference type="PANTHER" id="PTHR44329:SF214">
    <property type="entry name" value="PROTEIN KINASE DOMAIN-CONTAINING PROTEIN"/>
    <property type="match status" value="1"/>
</dbReference>
<evidence type="ECO:0000313" key="10">
    <source>
        <dbReference type="EMBL" id="GIL95526.1"/>
    </source>
</evidence>
<reference evidence="10" key="1">
    <citation type="journal article" date="2021" name="Proc. Natl. Acad. Sci. U.S.A.">
        <title>Three genomes in the algal genus Volvox reveal the fate of a haploid sex-determining region after a transition to homothallism.</title>
        <authorList>
            <person name="Yamamoto K."/>
            <person name="Hamaji T."/>
            <person name="Kawai-Toyooka H."/>
            <person name="Matsuzaki R."/>
            <person name="Takahashi F."/>
            <person name="Nishimura Y."/>
            <person name="Kawachi M."/>
            <person name="Noguchi H."/>
            <person name="Minakuchi Y."/>
            <person name="Umen J.G."/>
            <person name="Toyoda A."/>
            <person name="Nozaki H."/>
        </authorList>
    </citation>
    <scope>NUCLEOTIDE SEQUENCE</scope>
    <source>
        <strain evidence="10">NIES-3785</strain>
        <strain evidence="9">NIES-3786</strain>
    </source>
</reference>
<evidence type="ECO:0000256" key="7">
    <source>
        <dbReference type="SAM" id="MobiDB-lite"/>
    </source>
</evidence>
<evidence type="ECO:0000256" key="3">
    <source>
        <dbReference type="ARBA" id="ARBA00022741"/>
    </source>
</evidence>
<dbReference type="InterPro" id="IPR001245">
    <property type="entry name" value="Ser-Thr/Tyr_kinase_cat_dom"/>
</dbReference>
<feature type="region of interest" description="Disordered" evidence="7">
    <location>
        <begin position="325"/>
        <end position="363"/>
    </location>
</feature>
<feature type="region of interest" description="Disordered" evidence="7">
    <location>
        <begin position="149"/>
        <end position="183"/>
    </location>
</feature>
<dbReference type="GO" id="GO:0004674">
    <property type="term" value="F:protein serine/threonine kinase activity"/>
    <property type="evidence" value="ECO:0007669"/>
    <property type="project" value="UniProtKB-KW"/>
</dbReference>
<dbReference type="OrthoDB" id="535945at2759"/>
<dbReference type="Pfam" id="PF07714">
    <property type="entry name" value="PK_Tyr_Ser-Thr"/>
    <property type="match status" value="1"/>
</dbReference>
<dbReference type="SMART" id="SM00220">
    <property type="entry name" value="S_TKc"/>
    <property type="match status" value="1"/>
</dbReference>
<evidence type="ECO:0000256" key="2">
    <source>
        <dbReference type="ARBA" id="ARBA00022679"/>
    </source>
</evidence>
<dbReference type="PROSITE" id="PS50011">
    <property type="entry name" value="PROTEIN_KINASE_DOM"/>
    <property type="match status" value="1"/>
</dbReference>
<dbReference type="InterPro" id="IPR000719">
    <property type="entry name" value="Prot_kinase_dom"/>
</dbReference>
<feature type="region of interest" description="Disordered" evidence="7">
    <location>
        <begin position="501"/>
        <end position="528"/>
    </location>
</feature>
<name>A0A8J4FYC3_9CHLO</name>
<dbReference type="InterPro" id="IPR011009">
    <property type="entry name" value="Kinase-like_dom_sf"/>
</dbReference>
<dbReference type="PROSITE" id="PS00108">
    <property type="entry name" value="PROTEIN_KINASE_ST"/>
    <property type="match status" value="1"/>
</dbReference>